<keyword evidence="2" id="KW-1185">Reference proteome</keyword>
<protein>
    <submittedName>
        <fullName evidence="1">Uncharacterized protein</fullName>
    </submittedName>
</protein>
<reference evidence="1 2" key="1">
    <citation type="submission" date="2021-03" db="EMBL/GenBank/DDBJ databases">
        <title>Antimicrobial resistance genes in bacteria isolated from Japanese honey, and their potential for conferring macrolide and lincosamide resistance in the American foulbrood pathogen Paenibacillus larvae.</title>
        <authorList>
            <person name="Okamoto M."/>
            <person name="Kumagai M."/>
            <person name="Kanamori H."/>
            <person name="Takamatsu D."/>
        </authorList>
    </citation>
    <scope>NUCLEOTIDE SEQUENCE [LARGE SCALE GENOMIC DNA]</scope>
    <source>
        <strain evidence="1 2">J41TS12</strain>
    </source>
</reference>
<dbReference type="AlphaFoldDB" id="A0A920CE40"/>
<comment type="caution">
    <text evidence="1">The sequence shown here is derived from an EMBL/GenBank/DDBJ whole genome shotgun (WGS) entry which is preliminary data.</text>
</comment>
<name>A0A920CE40_9BACL</name>
<evidence type="ECO:0000313" key="1">
    <source>
        <dbReference type="EMBL" id="GIO36220.1"/>
    </source>
</evidence>
<dbReference type="EMBL" id="BORR01000003">
    <property type="protein sequence ID" value="GIO36220.1"/>
    <property type="molecule type" value="Genomic_DNA"/>
</dbReference>
<gene>
    <name evidence="1" type="ORF">J41TS12_10810</name>
</gene>
<dbReference type="Proteomes" id="UP000681162">
    <property type="component" value="Unassembled WGS sequence"/>
</dbReference>
<organism evidence="1 2">
    <name type="scientific">Paenibacillus antibioticophila</name>
    <dbReference type="NCBI Taxonomy" id="1274374"/>
    <lineage>
        <taxon>Bacteria</taxon>
        <taxon>Bacillati</taxon>
        <taxon>Bacillota</taxon>
        <taxon>Bacilli</taxon>
        <taxon>Bacillales</taxon>
        <taxon>Paenibacillaceae</taxon>
        <taxon>Paenibacillus</taxon>
    </lineage>
</organism>
<evidence type="ECO:0000313" key="2">
    <source>
        <dbReference type="Proteomes" id="UP000681162"/>
    </source>
</evidence>
<accession>A0A920CE40</accession>
<dbReference type="RefSeq" id="WP_212938572.1">
    <property type="nucleotide sequence ID" value="NZ_BORR01000003.1"/>
</dbReference>
<proteinExistence type="predicted"/>
<sequence length="147" mass="17188">MHYNQLIALLNENMYPESWVKSMGWDSRYTYTLRENVIVSIEEMPEREDNKTSNEFTEKFINKSASYVYYALKYNGSVVKNVCLYMVDGARALIPAPEGIADEHVDDDNLIIGVIIDRLVFETRYEHDDTTRYLKRSGLIFQESIIK</sequence>